<evidence type="ECO:0000313" key="4">
    <source>
        <dbReference type="Proteomes" id="UP000284178"/>
    </source>
</evidence>
<comment type="caution">
    <text evidence="3">The sequence shown here is derived from an EMBL/GenBank/DDBJ whole genome shotgun (WGS) entry which is preliminary data.</text>
</comment>
<accession>A0A412G563</accession>
<keyword evidence="4" id="KW-1185">Reference proteome</keyword>
<dbReference type="InterPro" id="IPR036069">
    <property type="entry name" value="DUF34/NIF3_sf"/>
</dbReference>
<dbReference type="EMBL" id="QRUP01000003">
    <property type="protein sequence ID" value="RGR75945.1"/>
    <property type="molecule type" value="Genomic_DNA"/>
</dbReference>
<dbReference type="AlphaFoldDB" id="A0A412G563"/>
<evidence type="ECO:0000256" key="2">
    <source>
        <dbReference type="ARBA" id="ARBA00022112"/>
    </source>
</evidence>
<comment type="similarity">
    <text evidence="1">Belongs to the GTP cyclohydrolase I type 2/NIF3 family.</text>
</comment>
<dbReference type="InterPro" id="IPR002678">
    <property type="entry name" value="DUF34/NIF3"/>
</dbReference>
<protein>
    <recommendedName>
        <fullName evidence="2">GTP cyclohydrolase 1 type 2 homolog</fullName>
    </recommendedName>
</protein>
<proteinExistence type="inferred from homology"/>
<organism evidence="3 4">
    <name type="scientific">Holdemania filiformis</name>
    <dbReference type="NCBI Taxonomy" id="61171"/>
    <lineage>
        <taxon>Bacteria</taxon>
        <taxon>Bacillati</taxon>
        <taxon>Bacillota</taxon>
        <taxon>Erysipelotrichia</taxon>
        <taxon>Erysipelotrichales</taxon>
        <taxon>Erysipelotrichaceae</taxon>
        <taxon>Holdemania</taxon>
    </lineage>
</organism>
<reference evidence="3 4" key="1">
    <citation type="submission" date="2018-08" db="EMBL/GenBank/DDBJ databases">
        <title>A genome reference for cultivated species of the human gut microbiota.</title>
        <authorList>
            <person name="Zou Y."/>
            <person name="Xue W."/>
            <person name="Luo G."/>
        </authorList>
    </citation>
    <scope>NUCLEOTIDE SEQUENCE [LARGE SCALE GENOMIC DNA]</scope>
    <source>
        <strain evidence="3 4">AF24-29</strain>
    </source>
</reference>
<evidence type="ECO:0000313" key="3">
    <source>
        <dbReference type="EMBL" id="RGR75945.1"/>
    </source>
</evidence>
<dbReference type="Pfam" id="PF01784">
    <property type="entry name" value="DUF34_NIF3"/>
    <property type="match status" value="1"/>
</dbReference>
<evidence type="ECO:0000256" key="1">
    <source>
        <dbReference type="ARBA" id="ARBA00006964"/>
    </source>
</evidence>
<gene>
    <name evidence="3" type="ORF">DWY25_04185</name>
</gene>
<name>A0A412G563_9FIRM</name>
<dbReference type="SUPFAM" id="SSF102705">
    <property type="entry name" value="NIF3 (NGG1p interacting factor 3)-like"/>
    <property type="match status" value="1"/>
</dbReference>
<sequence length="203" mass="23535">MIENTAFQKKEALLKKYNICVWRNHDHIHAGILIDDKRIDGIFYGLSKMLGWNDYWVDPETSFPQAYVVPEMSVADMAELLIQKFRLNGVRFIGNPNCKIKKVYVPMHILGHASDNDAIKKINDENINCLITLEMVDFTVCEYMRDAGMLGEDRCIFALGHFNTEEIGMEFYAEYLQEHVIKTLPVRFLQSGDAYTYISKPQR</sequence>
<dbReference type="Proteomes" id="UP000284178">
    <property type="component" value="Unassembled WGS sequence"/>
</dbReference>